<evidence type="ECO:0000256" key="12">
    <source>
        <dbReference type="ARBA" id="ARBA00023136"/>
    </source>
</evidence>
<keyword evidence="9" id="KW-0677">Repeat</keyword>
<dbReference type="PANTHER" id="PTHR48062">
    <property type="entry name" value="RECEPTOR-LIKE PROTEIN 14"/>
    <property type="match status" value="1"/>
</dbReference>
<evidence type="ECO:0000256" key="9">
    <source>
        <dbReference type="ARBA" id="ARBA00022737"/>
    </source>
</evidence>
<dbReference type="Pfam" id="PF00560">
    <property type="entry name" value="LRR_1"/>
    <property type="match status" value="6"/>
</dbReference>
<dbReference type="EC" id="2.7.11.1" evidence="3"/>
<comment type="catalytic activity">
    <reaction evidence="15">
        <text>L-seryl-[protein] + ATP = O-phospho-L-seryl-[protein] + ADP + H(+)</text>
        <dbReference type="Rhea" id="RHEA:17989"/>
        <dbReference type="Rhea" id="RHEA-COMP:9863"/>
        <dbReference type="Rhea" id="RHEA-COMP:11604"/>
        <dbReference type="ChEBI" id="CHEBI:15378"/>
        <dbReference type="ChEBI" id="CHEBI:29999"/>
        <dbReference type="ChEBI" id="CHEBI:30616"/>
        <dbReference type="ChEBI" id="CHEBI:83421"/>
        <dbReference type="ChEBI" id="CHEBI:456216"/>
        <dbReference type="EC" id="2.7.11.1"/>
    </reaction>
</comment>
<evidence type="ECO:0000256" key="13">
    <source>
        <dbReference type="ARBA" id="ARBA00037847"/>
    </source>
</evidence>
<dbReference type="InterPro" id="IPR003591">
    <property type="entry name" value="Leu-rich_rpt_typical-subtyp"/>
</dbReference>
<dbReference type="Gene3D" id="3.80.10.10">
    <property type="entry name" value="Ribonuclease Inhibitor"/>
    <property type="match status" value="4"/>
</dbReference>
<evidence type="ECO:0000256" key="1">
    <source>
        <dbReference type="ARBA" id="ARBA00004236"/>
    </source>
</evidence>
<evidence type="ECO:0000256" key="3">
    <source>
        <dbReference type="ARBA" id="ARBA00012513"/>
    </source>
</evidence>
<dbReference type="PRINTS" id="PR00019">
    <property type="entry name" value="LEURICHRPT"/>
</dbReference>
<dbReference type="FunFam" id="3.80.10.10:FF:000383">
    <property type="entry name" value="Leucine-rich repeat receptor protein kinase EMS1"/>
    <property type="match status" value="1"/>
</dbReference>
<comment type="similarity">
    <text evidence="2">Belongs to the RLP family.</text>
</comment>
<dbReference type="AlphaFoldDB" id="A0A0E0L8K1"/>
<dbReference type="SMART" id="SM00365">
    <property type="entry name" value="LRR_SD22"/>
    <property type="match status" value="5"/>
</dbReference>
<dbReference type="OMA" id="FPLWLID"/>
<proteinExistence type="inferred from homology"/>
<dbReference type="Gramene" id="OPUNC06G04930.2">
    <property type="protein sequence ID" value="OPUNC06G04930.2"/>
    <property type="gene ID" value="OPUNC06G04930"/>
</dbReference>
<dbReference type="SUPFAM" id="SSF52047">
    <property type="entry name" value="RNI-like"/>
    <property type="match status" value="1"/>
</dbReference>
<keyword evidence="7 16" id="KW-0812">Transmembrane</keyword>
<comment type="subcellular location">
    <subcellularLocation>
        <location evidence="1">Cell membrane</location>
    </subcellularLocation>
    <subcellularLocation>
        <location evidence="13">Endomembrane system</location>
        <topology evidence="13">Single-pass membrane protein</topology>
    </subcellularLocation>
</comment>
<dbReference type="GO" id="GO:0012505">
    <property type="term" value="C:endomembrane system"/>
    <property type="evidence" value="ECO:0007669"/>
    <property type="project" value="UniProtKB-SubCell"/>
</dbReference>
<accession>A0A0E0L8K1</accession>
<dbReference type="eggNOG" id="KOG0619">
    <property type="taxonomic scope" value="Eukaryota"/>
</dbReference>
<evidence type="ECO:0000256" key="15">
    <source>
        <dbReference type="ARBA" id="ARBA00048679"/>
    </source>
</evidence>
<keyword evidence="10" id="KW-0808">Transferase</keyword>
<dbReference type="Pfam" id="PF13855">
    <property type="entry name" value="LRR_8"/>
    <property type="match status" value="1"/>
</dbReference>
<keyword evidence="6" id="KW-0433">Leucine-rich repeat</keyword>
<dbReference type="GO" id="GO:0004674">
    <property type="term" value="F:protein serine/threonine kinase activity"/>
    <property type="evidence" value="ECO:0007669"/>
    <property type="project" value="UniProtKB-KW"/>
</dbReference>
<keyword evidence="4" id="KW-1003">Cell membrane</keyword>
<evidence type="ECO:0000256" key="11">
    <source>
        <dbReference type="ARBA" id="ARBA00022989"/>
    </source>
</evidence>
<dbReference type="HOGENOM" id="CLU_000288_18_3_1"/>
<evidence type="ECO:0000256" key="5">
    <source>
        <dbReference type="ARBA" id="ARBA00022527"/>
    </source>
</evidence>
<dbReference type="Proteomes" id="UP000026962">
    <property type="component" value="Chromosome 6"/>
</dbReference>
<dbReference type="PROSITE" id="PS51450">
    <property type="entry name" value="LRR"/>
    <property type="match status" value="2"/>
</dbReference>
<evidence type="ECO:0000256" key="8">
    <source>
        <dbReference type="ARBA" id="ARBA00022729"/>
    </source>
</evidence>
<evidence type="ECO:0000256" key="16">
    <source>
        <dbReference type="SAM" id="Phobius"/>
    </source>
</evidence>
<dbReference type="PANTHER" id="PTHR48062:SF52">
    <property type="entry name" value="RECEPTOR-LIKE PROTEIN 8-RELATED"/>
    <property type="match status" value="1"/>
</dbReference>
<feature type="chain" id="PRO_5002366202" description="non-specific serine/threonine protein kinase" evidence="17">
    <location>
        <begin position="21"/>
        <end position="837"/>
    </location>
</feature>
<reference evidence="18" key="1">
    <citation type="submission" date="2015-04" db="UniProtKB">
        <authorList>
            <consortium name="EnsemblPlants"/>
        </authorList>
    </citation>
    <scope>IDENTIFICATION</scope>
</reference>
<dbReference type="InterPro" id="IPR051502">
    <property type="entry name" value="RLP_Defense_Trigger"/>
</dbReference>
<protein>
    <recommendedName>
        <fullName evidence="3">non-specific serine/threonine protein kinase</fullName>
        <ecNumber evidence="3">2.7.11.1</ecNumber>
    </recommendedName>
</protein>
<reference evidence="18" key="2">
    <citation type="submission" date="2018-05" db="EMBL/GenBank/DDBJ databases">
        <title>OpunRS2 (Oryza punctata Reference Sequence Version 2).</title>
        <authorList>
            <person name="Zhang J."/>
            <person name="Kudrna D."/>
            <person name="Lee S."/>
            <person name="Talag J."/>
            <person name="Welchert J."/>
            <person name="Wing R.A."/>
        </authorList>
    </citation>
    <scope>NUCLEOTIDE SEQUENCE [LARGE SCALE GENOMIC DNA]</scope>
</reference>
<keyword evidence="10" id="KW-0418">Kinase</keyword>
<dbReference type="EnsemblPlants" id="OPUNC06G04930.2">
    <property type="protein sequence ID" value="OPUNC06G04930.2"/>
    <property type="gene ID" value="OPUNC06G04930"/>
</dbReference>
<dbReference type="SUPFAM" id="SSF52058">
    <property type="entry name" value="L domain-like"/>
    <property type="match status" value="1"/>
</dbReference>
<evidence type="ECO:0000313" key="18">
    <source>
        <dbReference type="EnsemblPlants" id="OPUNC06G04930.2"/>
    </source>
</evidence>
<keyword evidence="8 17" id="KW-0732">Signal</keyword>
<comment type="catalytic activity">
    <reaction evidence="14">
        <text>L-threonyl-[protein] + ATP = O-phospho-L-threonyl-[protein] + ADP + H(+)</text>
        <dbReference type="Rhea" id="RHEA:46608"/>
        <dbReference type="Rhea" id="RHEA-COMP:11060"/>
        <dbReference type="Rhea" id="RHEA-COMP:11605"/>
        <dbReference type="ChEBI" id="CHEBI:15378"/>
        <dbReference type="ChEBI" id="CHEBI:30013"/>
        <dbReference type="ChEBI" id="CHEBI:30616"/>
        <dbReference type="ChEBI" id="CHEBI:61977"/>
        <dbReference type="ChEBI" id="CHEBI:456216"/>
        <dbReference type="EC" id="2.7.11.1"/>
    </reaction>
</comment>
<name>A0A0E0L8K1_ORYPU</name>
<keyword evidence="11 16" id="KW-1133">Transmembrane helix</keyword>
<evidence type="ECO:0000313" key="19">
    <source>
        <dbReference type="Proteomes" id="UP000026962"/>
    </source>
</evidence>
<evidence type="ECO:0000256" key="14">
    <source>
        <dbReference type="ARBA" id="ARBA00047899"/>
    </source>
</evidence>
<dbReference type="SMART" id="SM00369">
    <property type="entry name" value="LRR_TYP"/>
    <property type="match status" value="8"/>
</dbReference>
<keyword evidence="5" id="KW-0723">Serine/threonine-protein kinase</keyword>
<feature type="signal peptide" evidence="17">
    <location>
        <begin position="1"/>
        <end position="20"/>
    </location>
</feature>
<evidence type="ECO:0000256" key="10">
    <source>
        <dbReference type="ARBA" id="ARBA00022777"/>
    </source>
</evidence>
<evidence type="ECO:0000256" key="6">
    <source>
        <dbReference type="ARBA" id="ARBA00022614"/>
    </source>
</evidence>
<keyword evidence="19" id="KW-1185">Reference proteome</keyword>
<feature type="transmembrane region" description="Helical" evidence="16">
    <location>
        <begin position="780"/>
        <end position="803"/>
    </location>
</feature>
<dbReference type="GO" id="GO:0005886">
    <property type="term" value="C:plasma membrane"/>
    <property type="evidence" value="ECO:0007669"/>
    <property type="project" value="UniProtKB-SubCell"/>
</dbReference>
<dbReference type="InterPro" id="IPR001611">
    <property type="entry name" value="Leu-rich_rpt"/>
</dbReference>
<evidence type="ECO:0000256" key="2">
    <source>
        <dbReference type="ARBA" id="ARBA00009592"/>
    </source>
</evidence>
<keyword evidence="12 16" id="KW-0472">Membrane</keyword>
<evidence type="ECO:0000256" key="17">
    <source>
        <dbReference type="SAM" id="SignalP"/>
    </source>
</evidence>
<evidence type="ECO:0000256" key="4">
    <source>
        <dbReference type="ARBA" id="ARBA00022475"/>
    </source>
</evidence>
<dbReference type="InterPro" id="IPR032675">
    <property type="entry name" value="LRR_dom_sf"/>
</dbReference>
<evidence type="ECO:0000256" key="7">
    <source>
        <dbReference type="ARBA" id="ARBA00022692"/>
    </source>
</evidence>
<sequence>MRNPCIWCCLVLLTLVVCDGCLHEERRHLMEICDTFHWSDGWDWPDWSSRDCCQWERVTFSSSTGRVTALDLSADYSWWYNDLLNCSMFLPFHELQNLSLRNVGIAGCVPGAGFEVLSNLRQLQILDLSENELNDSSIMPLDGLASLHSLFLSGNVIKNAFIVQRLSKVKLDILDLSWNGIFGKISRAVCNMTSLRELHLNGNFFFGLLPSCIRNLTFLRVLDLSNNLLTARSATPKSFSNHLQLKYLRLSSNSANFRVQTENPAANISSQLQVELSNCNLNANSGVVPSFLSHQHGLYLIDVSNNNLSGHFPMWLLENNIYLSYLSVKHNSFVGTLILPSKVNDNLSWLDASCNRLCRDLPVDINITFPNLSHLNLSKNCFQGIFPSALSHLENLVTLDLSYNNISDDITASFPIIISMSHLVLNDNNISGEIPTSICTNSNLGVRESFNWINSKGLSSFLNLQFLGLSKNHLSGTVPSLPNLTYLHLNENELNGTFPLVWSFSANLKTMDLRYNQFSGAIPSCIDETFPELRILLLKGNMFQGMIPNQMCHLRYLLLLDLSNNMLSGLIPSCFLHFFSFQYGDTLVNVTANLSNTLHEIFQIGVYREFNSTMLELDQEEFTTKGRQDYYKGNILSYMSGLDFSSNQLEGPIPESIGDIVWLRALNFSHNSFSGPVPISLSNLSNLESLDLSHNRLNGQLSPQLAGLKSFEVFSVAYNNLSGPTLRTRGQFITFGQSSYESNPYLCGAPLLNSCSTVPTPSIPQHEQDVDDDDDKVGDVVLFCGTALFYVIGFWTSLAVLFFRRSWRCALFLAVDRFSDPLMFRLAMLSRRIRSTS</sequence>
<dbReference type="FunFam" id="3.80.10.10:FF:000095">
    <property type="entry name" value="LRR receptor-like serine/threonine-protein kinase GSO1"/>
    <property type="match status" value="1"/>
</dbReference>
<dbReference type="STRING" id="4537.A0A0E0L8K1"/>
<organism evidence="18">
    <name type="scientific">Oryza punctata</name>
    <name type="common">Red rice</name>
    <dbReference type="NCBI Taxonomy" id="4537"/>
    <lineage>
        <taxon>Eukaryota</taxon>
        <taxon>Viridiplantae</taxon>
        <taxon>Streptophyta</taxon>
        <taxon>Embryophyta</taxon>
        <taxon>Tracheophyta</taxon>
        <taxon>Spermatophyta</taxon>
        <taxon>Magnoliopsida</taxon>
        <taxon>Liliopsida</taxon>
        <taxon>Poales</taxon>
        <taxon>Poaceae</taxon>
        <taxon>BOP clade</taxon>
        <taxon>Oryzoideae</taxon>
        <taxon>Oryzeae</taxon>
        <taxon>Oryzinae</taxon>
        <taxon>Oryza</taxon>
    </lineage>
</organism>